<gene>
    <name evidence="4" type="ORF">ACFO0J_13455</name>
</gene>
<evidence type="ECO:0000256" key="2">
    <source>
        <dbReference type="PROSITE-ProRule" id="PRU00335"/>
    </source>
</evidence>
<dbReference type="InterPro" id="IPR036271">
    <property type="entry name" value="Tet_transcr_reg_TetR-rel_C_sf"/>
</dbReference>
<accession>A0ABV8S0T2</accession>
<name>A0ABV8S0T2_9BURK</name>
<dbReference type="InterPro" id="IPR041474">
    <property type="entry name" value="NicS_C"/>
</dbReference>
<dbReference type="Pfam" id="PF00440">
    <property type="entry name" value="TetR_N"/>
    <property type="match status" value="1"/>
</dbReference>
<evidence type="ECO:0000259" key="3">
    <source>
        <dbReference type="PROSITE" id="PS50977"/>
    </source>
</evidence>
<keyword evidence="1 2" id="KW-0238">DNA-binding</keyword>
<evidence type="ECO:0000313" key="4">
    <source>
        <dbReference type="EMBL" id="MFC4299048.1"/>
    </source>
</evidence>
<protein>
    <submittedName>
        <fullName evidence="4">TetR/AcrR family transcriptional regulator</fullName>
    </submittedName>
</protein>
<dbReference type="PRINTS" id="PR00455">
    <property type="entry name" value="HTHTETR"/>
</dbReference>
<evidence type="ECO:0000256" key="1">
    <source>
        <dbReference type="ARBA" id="ARBA00023125"/>
    </source>
</evidence>
<comment type="caution">
    <text evidence="4">The sequence shown here is derived from an EMBL/GenBank/DDBJ whole genome shotgun (WGS) entry which is preliminary data.</text>
</comment>
<dbReference type="InterPro" id="IPR050109">
    <property type="entry name" value="HTH-type_TetR-like_transc_reg"/>
</dbReference>
<dbReference type="PROSITE" id="PS50977">
    <property type="entry name" value="HTH_TETR_2"/>
    <property type="match status" value="1"/>
</dbReference>
<dbReference type="PANTHER" id="PTHR30328">
    <property type="entry name" value="TRANSCRIPTIONAL REPRESSOR"/>
    <property type="match status" value="1"/>
</dbReference>
<dbReference type="InterPro" id="IPR001647">
    <property type="entry name" value="HTH_TetR"/>
</dbReference>
<dbReference type="RefSeq" id="WP_376813607.1">
    <property type="nucleotide sequence ID" value="NZ_JBHSDY010000009.1"/>
</dbReference>
<keyword evidence="5" id="KW-1185">Reference proteome</keyword>
<dbReference type="PANTHER" id="PTHR30328:SF54">
    <property type="entry name" value="HTH-TYPE TRANSCRIPTIONAL REPRESSOR SCO4008"/>
    <property type="match status" value="1"/>
</dbReference>
<evidence type="ECO:0000313" key="5">
    <source>
        <dbReference type="Proteomes" id="UP001595756"/>
    </source>
</evidence>
<dbReference type="Pfam" id="PF17938">
    <property type="entry name" value="TetR_C_29"/>
    <property type="match status" value="1"/>
</dbReference>
<dbReference type="SUPFAM" id="SSF48498">
    <property type="entry name" value="Tetracyclin repressor-like, C-terminal domain"/>
    <property type="match status" value="1"/>
</dbReference>
<dbReference type="SUPFAM" id="SSF46689">
    <property type="entry name" value="Homeodomain-like"/>
    <property type="match status" value="1"/>
</dbReference>
<dbReference type="InterPro" id="IPR009057">
    <property type="entry name" value="Homeodomain-like_sf"/>
</dbReference>
<feature type="domain" description="HTH tetR-type" evidence="3">
    <location>
        <begin position="16"/>
        <end position="76"/>
    </location>
</feature>
<reference evidence="5" key="1">
    <citation type="journal article" date="2019" name="Int. J. Syst. Evol. Microbiol.">
        <title>The Global Catalogue of Microorganisms (GCM) 10K type strain sequencing project: providing services to taxonomists for standard genome sequencing and annotation.</title>
        <authorList>
            <consortium name="The Broad Institute Genomics Platform"/>
            <consortium name="The Broad Institute Genome Sequencing Center for Infectious Disease"/>
            <person name="Wu L."/>
            <person name="Ma J."/>
        </authorList>
    </citation>
    <scope>NUCLEOTIDE SEQUENCE [LARGE SCALE GENOMIC DNA]</scope>
    <source>
        <strain evidence="5">CGMCC 1.19029</strain>
    </source>
</reference>
<dbReference type="Gene3D" id="1.10.357.10">
    <property type="entry name" value="Tetracycline Repressor, domain 2"/>
    <property type="match status" value="1"/>
</dbReference>
<organism evidence="4 5">
    <name type="scientific">Castellaniella hirudinis</name>
    <dbReference type="NCBI Taxonomy" id="1144617"/>
    <lineage>
        <taxon>Bacteria</taxon>
        <taxon>Pseudomonadati</taxon>
        <taxon>Pseudomonadota</taxon>
        <taxon>Betaproteobacteria</taxon>
        <taxon>Burkholderiales</taxon>
        <taxon>Alcaligenaceae</taxon>
        <taxon>Castellaniella</taxon>
    </lineage>
</organism>
<proteinExistence type="predicted"/>
<dbReference type="EMBL" id="JBHSDY010000009">
    <property type="protein sequence ID" value="MFC4299048.1"/>
    <property type="molecule type" value="Genomic_DNA"/>
</dbReference>
<dbReference type="Proteomes" id="UP001595756">
    <property type="component" value="Unassembled WGS sequence"/>
</dbReference>
<sequence length="214" mass="24065">MTQKPSSPRNRSNDSAASRRNILEVAIREFAKKGLAGARIDEIAAQTATSKRMIYYYFGGKQGLYLAALEESYRSIRQVEGTLHLEALPPEEAMRTLVGFTFDYQARNPDFVRLVMNENMHHGTYLAQSASIKDLNVPAIAGIRDIYARGCAQGLFRPGLDPIDLHASISALCFFNVSNQHTFSLIFKRDLMAPEVYAQRRSNVVDLILRYMLA</sequence>
<feature type="DNA-binding region" description="H-T-H motif" evidence="2">
    <location>
        <begin position="39"/>
        <end position="58"/>
    </location>
</feature>